<feature type="compositionally biased region" description="Basic and acidic residues" evidence="2">
    <location>
        <begin position="72"/>
        <end position="85"/>
    </location>
</feature>
<dbReference type="PROSITE" id="PS50103">
    <property type="entry name" value="ZF_C3H1"/>
    <property type="match status" value="1"/>
</dbReference>
<gene>
    <name evidence="4" type="ORF">NKR19_g7959</name>
</gene>
<organism evidence="4 5">
    <name type="scientific">Coniochaeta hoffmannii</name>
    <dbReference type="NCBI Taxonomy" id="91930"/>
    <lineage>
        <taxon>Eukaryota</taxon>
        <taxon>Fungi</taxon>
        <taxon>Dikarya</taxon>
        <taxon>Ascomycota</taxon>
        <taxon>Pezizomycotina</taxon>
        <taxon>Sordariomycetes</taxon>
        <taxon>Sordariomycetidae</taxon>
        <taxon>Coniochaetales</taxon>
        <taxon>Coniochaetaceae</taxon>
        <taxon>Coniochaeta</taxon>
    </lineage>
</organism>
<evidence type="ECO:0000256" key="1">
    <source>
        <dbReference type="PROSITE-ProRule" id="PRU00723"/>
    </source>
</evidence>
<dbReference type="Proteomes" id="UP001174691">
    <property type="component" value="Unassembled WGS sequence"/>
</dbReference>
<proteinExistence type="predicted"/>
<keyword evidence="1" id="KW-0863">Zinc-finger</keyword>
<protein>
    <recommendedName>
        <fullName evidence="3">C3H1-type domain-containing protein</fullName>
    </recommendedName>
</protein>
<feature type="compositionally biased region" description="Gly residues" evidence="2">
    <location>
        <begin position="226"/>
        <end position="235"/>
    </location>
</feature>
<evidence type="ECO:0000259" key="3">
    <source>
        <dbReference type="PROSITE" id="PS50103"/>
    </source>
</evidence>
<sequence length="322" mass="35647">MEDQQRIREALLRLDSDLVFLMHEGVISRRFQEDSSRYIDKSYAKYTSHETHTPLQADQTPLRPSSPSLIDIDDRFTDDNFERRPTPPSTVPSASTADEQPSPQPQHSYPTSSIDLDRHESDAAAEWLGRPSSEYLLSMDIHHQSTGAGTSSISASSAHTAGIFANGAAASKSSDSKRRRERRARARGRRDHDDDRRRTPQQPELRQSRHAPTSPAEPWMGTGHTRAGGNGGLPGGPDRMSANLSAVVPQQHSTICCPFWLTFGSCRQASCRFVHDMVPGRPREKLECAFWRTVKGCVRGDCGFEHHATAHGLQGEGRRGGG</sequence>
<feature type="compositionally biased region" description="Basic residues" evidence="2">
    <location>
        <begin position="177"/>
        <end position="189"/>
    </location>
</feature>
<dbReference type="AlphaFoldDB" id="A0AA38VP14"/>
<feature type="compositionally biased region" description="Polar residues" evidence="2">
    <location>
        <begin position="98"/>
        <end position="114"/>
    </location>
</feature>
<reference evidence="4" key="1">
    <citation type="submission" date="2022-07" db="EMBL/GenBank/DDBJ databases">
        <title>Fungi with potential for degradation of polypropylene.</title>
        <authorList>
            <person name="Gostincar C."/>
        </authorList>
    </citation>
    <scope>NUCLEOTIDE SEQUENCE</scope>
    <source>
        <strain evidence="4">EXF-13287</strain>
    </source>
</reference>
<keyword evidence="5" id="KW-1185">Reference proteome</keyword>
<dbReference type="EMBL" id="JANBVN010000149">
    <property type="protein sequence ID" value="KAJ9138065.1"/>
    <property type="molecule type" value="Genomic_DNA"/>
</dbReference>
<dbReference type="InterPro" id="IPR000571">
    <property type="entry name" value="Znf_CCCH"/>
</dbReference>
<keyword evidence="1" id="KW-0479">Metal-binding</keyword>
<comment type="caution">
    <text evidence="4">The sequence shown here is derived from an EMBL/GenBank/DDBJ whole genome shotgun (WGS) entry which is preliminary data.</text>
</comment>
<dbReference type="GO" id="GO:0008270">
    <property type="term" value="F:zinc ion binding"/>
    <property type="evidence" value="ECO:0007669"/>
    <property type="project" value="UniProtKB-KW"/>
</dbReference>
<accession>A0AA38VP14</accession>
<keyword evidence="1" id="KW-0862">Zinc</keyword>
<feature type="region of interest" description="Disordered" evidence="2">
    <location>
        <begin position="49"/>
        <end position="114"/>
    </location>
</feature>
<feature type="compositionally biased region" description="Polar residues" evidence="2">
    <location>
        <begin position="53"/>
        <end position="68"/>
    </location>
</feature>
<feature type="domain" description="C3H1-type" evidence="3">
    <location>
        <begin position="251"/>
        <end position="278"/>
    </location>
</feature>
<dbReference type="Gene3D" id="4.10.1000.10">
    <property type="entry name" value="Zinc finger, CCCH-type"/>
    <property type="match status" value="1"/>
</dbReference>
<name>A0AA38VP14_9PEZI</name>
<evidence type="ECO:0000313" key="4">
    <source>
        <dbReference type="EMBL" id="KAJ9138065.1"/>
    </source>
</evidence>
<feature type="zinc finger region" description="C3H1-type" evidence="1">
    <location>
        <begin position="251"/>
        <end position="278"/>
    </location>
</feature>
<feature type="region of interest" description="Disordered" evidence="2">
    <location>
        <begin position="166"/>
        <end position="241"/>
    </location>
</feature>
<evidence type="ECO:0000313" key="5">
    <source>
        <dbReference type="Proteomes" id="UP001174691"/>
    </source>
</evidence>
<evidence type="ECO:0000256" key="2">
    <source>
        <dbReference type="SAM" id="MobiDB-lite"/>
    </source>
</evidence>